<dbReference type="RefSeq" id="WP_117731501.1">
    <property type="nucleotide sequence ID" value="NZ_CP027116.1"/>
</dbReference>
<dbReference type="InterPro" id="IPR018211">
    <property type="entry name" value="ADH_Fe_CS"/>
</dbReference>
<dbReference type="Proteomes" id="UP000264960">
    <property type="component" value="Chromosome"/>
</dbReference>
<dbReference type="PROSITE" id="PS00060">
    <property type="entry name" value="ADH_IRON_2"/>
    <property type="match status" value="1"/>
</dbReference>
<sequence length="390" mass="43249">MENFIYYNPTKLMFGKGQLEGLKSELARYGKRVLLVYGGGSIKKNGLYDNVISALNEAGAEVFELSGVEPNPRLNTVKKGIDICQKEKIDFLLAVGGGSVIDCTKAIAAGAEYDGDVWDIISKKTTAQKALPFGTVLTLAATGSEMNPDSVITNWETNEKYVWGSSVTHPAFSILDPEHTYSVPENQTVYGMVDMMSHVFEQYFHNVKNTPLQDRMCFAVLQTVIETAPKLLEDLQNYEHRETILYAGTIALNGTLQMGYFGDWASHTIEHAVSAVYDIPHAGGLAILFPNWMRHTLDHNVERFKNLMLSMFDIETEGKSDRDIALEGIDKLSAFWTSLGAPNRLADYDIGEDQLDKIADIAAKEMEYGGFGNFMKLGRDDILSILKASL</sequence>
<evidence type="ECO:0000259" key="5">
    <source>
        <dbReference type="Pfam" id="PF00465"/>
    </source>
</evidence>
<gene>
    <name evidence="7" type="ORF">C5695_15755</name>
</gene>
<name>A0AAD0HQ17_BACPU</name>
<dbReference type="EMBL" id="CP027116">
    <property type="protein sequence ID" value="AVM25208.1"/>
    <property type="molecule type" value="Genomic_DNA"/>
</dbReference>
<evidence type="ECO:0000256" key="3">
    <source>
        <dbReference type="ARBA" id="ARBA00023027"/>
    </source>
</evidence>
<dbReference type="PANTHER" id="PTHR43633">
    <property type="entry name" value="ALCOHOL DEHYDROGENASE YQHD"/>
    <property type="match status" value="1"/>
</dbReference>
<dbReference type="Pfam" id="PF25137">
    <property type="entry name" value="ADH_Fe_C"/>
    <property type="match status" value="1"/>
</dbReference>
<dbReference type="CDD" id="cd08187">
    <property type="entry name" value="BDH"/>
    <property type="match status" value="1"/>
</dbReference>
<feature type="domain" description="Alcohol dehydrogenase iron-type/glycerol dehydrogenase GldA" evidence="5">
    <location>
        <begin position="9"/>
        <end position="177"/>
    </location>
</feature>
<dbReference type="AlphaFoldDB" id="A0AAD0HQ17"/>
<dbReference type="SUPFAM" id="SSF56796">
    <property type="entry name" value="Dehydroquinate synthase-like"/>
    <property type="match status" value="1"/>
</dbReference>
<keyword evidence="3" id="KW-0520">NAD</keyword>
<dbReference type="GO" id="GO:1990002">
    <property type="term" value="F:methylglyoxal reductase (NADPH) (acetol producing) activity"/>
    <property type="evidence" value="ECO:0007669"/>
    <property type="project" value="TreeGrafter"/>
</dbReference>
<dbReference type="GO" id="GO:0008106">
    <property type="term" value="F:alcohol dehydrogenase (NADP+) activity"/>
    <property type="evidence" value="ECO:0007669"/>
    <property type="project" value="TreeGrafter"/>
</dbReference>
<feature type="domain" description="Fe-containing alcohol dehydrogenase-like C-terminal" evidence="6">
    <location>
        <begin position="188"/>
        <end position="389"/>
    </location>
</feature>
<proteinExistence type="inferred from homology"/>
<dbReference type="FunFam" id="1.20.1090.10:FF:000009">
    <property type="entry name" value="NADH-dependent butanol dehydrogenase"/>
    <property type="match status" value="1"/>
</dbReference>
<dbReference type="Pfam" id="PF00465">
    <property type="entry name" value="Fe-ADH"/>
    <property type="match status" value="1"/>
</dbReference>
<dbReference type="Gene3D" id="3.40.50.1970">
    <property type="match status" value="1"/>
</dbReference>
<dbReference type="InterPro" id="IPR056798">
    <property type="entry name" value="ADH_Fe_C"/>
</dbReference>
<reference evidence="7 8" key="1">
    <citation type="submission" date="2018-02" db="EMBL/GenBank/DDBJ databases">
        <title>The complete genome of two Bacillus pumilus strains from Cuatro Cienegas, Coahuila, Mexico.</title>
        <authorList>
            <person name="Zarza E."/>
            <person name="Alcaraz L.D."/>
            <person name="Aguilar-Salinas B."/>
            <person name="Islas A."/>
            <person name="Olmedo-Alvarez G."/>
        </authorList>
    </citation>
    <scope>NUCLEOTIDE SEQUENCE [LARGE SCALE GENOMIC DNA]</scope>
    <source>
        <strain evidence="7 8">145</strain>
    </source>
</reference>
<dbReference type="Gene3D" id="1.20.1090.10">
    <property type="entry name" value="Dehydroquinate synthase-like - alpha domain"/>
    <property type="match status" value="1"/>
</dbReference>
<protein>
    <submittedName>
        <fullName evidence="7">NADH-dependent alcohol dehydrogenase</fullName>
    </submittedName>
</protein>
<evidence type="ECO:0000256" key="2">
    <source>
        <dbReference type="ARBA" id="ARBA00023002"/>
    </source>
</evidence>
<dbReference type="PROSITE" id="PS00913">
    <property type="entry name" value="ADH_IRON_1"/>
    <property type="match status" value="1"/>
</dbReference>
<organism evidence="7 8">
    <name type="scientific">Bacillus pumilus</name>
    <name type="common">Bacillus mesentericus</name>
    <dbReference type="NCBI Taxonomy" id="1408"/>
    <lineage>
        <taxon>Bacteria</taxon>
        <taxon>Bacillati</taxon>
        <taxon>Bacillota</taxon>
        <taxon>Bacilli</taxon>
        <taxon>Bacillales</taxon>
        <taxon>Bacillaceae</taxon>
        <taxon>Bacillus</taxon>
    </lineage>
</organism>
<evidence type="ECO:0000256" key="1">
    <source>
        <dbReference type="ARBA" id="ARBA00007358"/>
    </source>
</evidence>
<comment type="similarity">
    <text evidence="1">Belongs to the iron-containing alcohol dehydrogenase family.</text>
</comment>
<evidence type="ECO:0000259" key="6">
    <source>
        <dbReference type="Pfam" id="PF25137"/>
    </source>
</evidence>
<accession>A0AAD0HQ17</accession>
<dbReference type="GO" id="GO:0005829">
    <property type="term" value="C:cytosol"/>
    <property type="evidence" value="ECO:0007669"/>
    <property type="project" value="TreeGrafter"/>
</dbReference>
<evidence type="ECO:0000313" key="7">
    <source>
        <dbReference type="EMBL" id="AVM25208.1"/>
    </source>
</evidence>
<evidence type="ECO:0000313" key="8">
    <source>
        <dbReference type="Proteomes" id="UP000264960"/>
    </source>
</evidence>
<dbReference type="GO" id="GO:0046872">
    <property type="term" value="F:metal ion binding"/>
    <property type="evidence" value="ECO:0007669"/>
    <property type="project" value="InterPro"/>
</dbReference>
<dbReference type="InterPro" id="IPR001670">
    <property type="entry name" value="ADH_Fe/GldA"/>
</dbReference>
<dbReference type="PANTHER" id="PTHR43633:SF1">
    <property type="entry name" value="ALCOHOL DEHYDROGENASE YQHD"/>
    <property type="match status" value="1"/>
</dbReference>
<dbReference type="FunFam" id="3.40.50.1970:FF:000003">
    <property type="entry name" value="Alcohol dehydrogenase, iron-containing"/>
    <property type="match status" value="1"/>
</dbReference>
<comment type="pathway">
    <text evidence="4">Alcohol metabolism; butanol biosynthesis.</text>
</comment>
<evidence type="ECO:0000256" key="4">
    <source>
        <dbReference type="ARBA" id="ARBA00060530"/>
    </source>
</evidence>
<keyword evidence="2" id="KW-0560">Oxidoreductase</keyword>
<dbReference type="InterPro" id="IPR044731">
    <property type="entry name" value="BDH-like"/>
</dbReference>
<dbReference type="GO" id="GO:1990362">
    <property type="term" value="F:butanol dehydrogenase (NAD+) activity"/>
    <property type="evidence" value="ECO:0007669"/>
    <property type="project" value="InterPro"/>
</dbReference>